<dbReference type="RefSeq" id="WP_370565065.1">
    <property type="nucleotide sequence ID" value="NZ_JBFWIB010000012.1"/>
</dbReference>
<protein>
    <recommendedName>
        <fullName evidence="4">Poly(Hydroxyalcanoate) granule associated protein</fullName>
    </recommendedName>
</protein>
<evidence type="ECO:0000256" key="1">
    <source>
        <dbReference type="SAM" id="MobiDB-lite"/>
    </source>
</evidence>
<reference evidence="2 3" key="1">
    <citation type="submission" date="2024-07" db="EMBL/GenBank/DDBJ databases">
        <title>Luteimonas salilacus sp. nov., isolated from the shore soil of Salt Lake in Tibet of China.</title>
        <authorList>
            <person name="Zhang X."/>
            <person name="Li A."/>
        </authorList>
    </citation>
    <scope>NUCLEOTIDE SEQUENCE [LARGE SCALE GENOMIC DNA]</scope>
    <source>
        <strain evidence="2 3">B3-2-R+30</strain>
    </source>
</reference>
<evidence type="ECO:0000313" key="2">
    <source>
        <dbReference type="EMBL" id="MEZ0475633.1"/>
    </source>
</evidence>
<proteinExistence type="predicted"/>
<dbReference type="EMBL" id="JBFWIC010000019">
    <property type="protein sequence ID" value="MEZ0475633.1"/>
    <property type="molecule type" value="Genomic_DNA"/>
</dbReference>
<comment type="caution">
    <text evidence="2">The sequence shown here is derived from an EMBL/GenBank/DDBJ whole genome shotgun (WGS) entry which is preliminary data.</text>
</comment>
<organism evidence="2 3">
    <name type="scientific">Luteimonas salinilitoris</name>
    <dbReference type="NCBI Taxonomy" id="3237697"/>
    <lineage>
        <taxon>Bacteria</taxon>
        <taxon>Pseudomonadati</taxon>
        <taxon>Pseudomonadota</taxon>
        <taxon>Gammaproteobacteria</taxon>
        <taxon>Lysobacterales</taxon>
        <taxon>Lysobacteraceae</taxon>
        <taxon>Luteimonas</taxon>
    </lineage>
</organism>
<sequence>MAASKTANFSADPNLRHAWLASLGLISVARREAGNAVANAAATADRLQRRAAGYAVDVLDVARGGAITLREQVEPKIAGFGAEVEARLAPVLEKLGIAAPPTRKPAARKAARRATPRKTAKRAATRTRG</sequence>
<evidence type="ECO:0008006" key="4">
    <source>
        <dbReference type="Google" id="ProtNLM"/>
    </source>
</evidence>
<evidence type="ECO:0000313" key="3">
    <source>
        <dbReference type="Proteomes" id="UP001566331"/>
    </source>
</evidence>
<dbReference type="Proteomes" id="UP001566331">
    <property type="component" value="Unassembled WGS sequence"/>
</dbReference>
<keyword evidence="3" id="KW-1185">Reference proteome</keyword>
<gene>
    <name evidence="2" type="ORF">AB6713_13580</name>
</gene>
<accession>A0ABV4HS86</accession>
<name>A0ABV4HS86_9GAMM</name>
<feature type="region of interest" description="Disordered" evidence="1">
    <location>
        <begin position="99"/>
        <end position="129"/>
    </location>
</feature>
<feature type="compositionally biased region" description="Basic residues" evidence="1">
    <location>
        <begin position="105"/>
        <end position="129"/>
    </location>
</feature>